<dbReference type="EMBL" id="AJWY01011268">
    <property type="protein sequence ID" value="EKC53217.1"/>
    <property type="molecule type" value="Genomic_DNA"/>
</dbReference>
<name>K1RXE9_9ZZZZ</name>
<feature type="domain" description="AMP-dependent synthetase/ligase" evidence="1">
    <location>
        <begin position="27"/>
        <end position="128"/>
    </location>
</feature>
<sequence length="183" mass="20746">MILYRSEPDMDNISRFQKTTGVGQILDESFARCPEREAIVFGDWRITYRELQALIYRTAHCLRSLGIAPGDRVAIISRNCPEVMIAEIAILKLGGTVVKFNWRLAPEEMIYLLDLNEVRCAFFKPEREDWGDALRQHYAGRITFLSLTPEADGRSALYSLLAGMPDTPVETVVAPDAPAYHMH</sequence>
<dbReference type="PANTHER" id="PTHR43767">
    <property type="entry name" value="LONG-CHAIN-FATTY-ACID--COA LIGASE"/>
    <property type="match status" value="1"/>
</dbReference>
<gene>
    <name evidence="2" type="ORF">LEA_16488</name>
</gene>
<dbReference type="AlphaFoldDB" id="K1RXE9"/>
<dbReference type="Gene3D" id="3.40.50.12780">
    <property type="entry name" value="N-terminal domain of ligase-like"/>
    <property type="match status" value="1"/>
</dbReference>
<evidence type="ECO:0000313" key="2">
    <source>
        <dbReference type="EMBL" id="EKC53217.1"/>
    </source>
</evidence>
<reference evidence="2" key="1">
    <citation type="journal article" date="2013" name="Environ. Microbiol.">
        <title>Microbiota from the distal guts of lean and obese adolescents exhibit partial functional redundancy besides clear differences in community structure.</title>
        <authorList>
            <person name="Ferrer M."/>
            <person name="Ruiz A."/>
            <person name="Lanza F."/>
            <person name="Haange S.B."/>
            <person name="Oberbach A."/>
            <person name="Till H."/>
            <person name="Bargiela R."/>
            <person name="Campoy C."/>
            <person name="Segura M.T."/>
            <person name="Richter M."/>
            <person name="von Bergen M."/>
            <person name="Seifert J."/>
            <person name="Suarez A."/>
        </authorList>
    </citation>
    <scope>NUCLEOTIDE SEQUENCE</scope>
</reference>
<dbReference type="InterPro" id="IPR050237">
    <property type="entry name" value="ATP-dep_AMP-bd_enzyme"/>
</dbReference>
<protein>
    <submittedName>
        <fullName evidence="2">Protein containing AMP-dependent synthetase and ligase domain protein</fullName>
    </submittedName>
</protein>
<dbReference type="SUPFAM" id="SSF56801">
    <property type="entry name" value="Acetyl-CoA synthetase-like"/>
    <property type="match status" value="1"/>
</dbReference>
<dbReference type="GO" id="GO:0016874">
    <property type="term" value="F:ligase activity"/>
    <property type="evidence" value="ECO:0007669"/>
    <property type="project" value="UniProtKB-KW"/>
</dbReference>
<evidence type="ECO:0000259" key="1">
    <source>
        <dbReference type="Pfam" id="PF00501"/>
    </source>
</evidence>
<dbReference type="PANTHER" id="PTHR43767:SF1">
    <property type="entry name" value="NONRIBOSOMAL PEPTIDE SYNTHASE PES1 (EUROFUNG)-RELATED"/>
    <property type="match status" value="1"/>
</dbReference>
<organism evidence="2">
    <name type="scientific">human gut metagenome</name>
    <dbReference type="NCBI Taxonomy" id="408170"/>
    <lineage>
        <taxon>unclassified sequences</taxon>
        <taxon>metagenomes</taxon>
        <taxon>organismal metagenomes</taxon>
    </lineage>
</organism>
<dbReference type="Pfam" id="PF00501">
    <property type="entry name" value="AMP-binding"/>
    <property type="match status" value="1"/>
</dbReference>
<dbReference type="InterPro" id="IPR000873">
    <property type="entry name" value="AMP-dep_synth/lig_dom"/>
</dbReference>
<accession>K1RXE9</accession>
<keyword evidence="2" id="KW-0436">Ligase</keyword>
<comment type="caution">
    <text evidence="2">The sequence shown here is derived from an EMBL/GenBank/DDBJ whole genome shotgun (WGS) entry which is preliminary data.</text>
</comment>
<proteinExistence type="predicted"/>
<dbReference type="InterPro" id="IPR042099">
    <property type="entry name" value="ANL_N_sf"/>
</dbReference>